<comment type="similarity">
    <text evidence="5">Belongs to the GRAS family.</text>
</comment>
<feature type="compositionally biased region" description="Low complexity" evidence="6">
    <location>
        <begin position="59"/>
        <end position="72"/>
    </location>
</feature>
<organism evidence="7 8">
    <name type="scientific">Lupinus albus</name>
    <name type="common">White lupine</name>
    <name type="synonym">Lupinus termis</name>
    <dbReference type="NCBI Taxonomy" id="3870"/>
    <lineage>
        <taxon>Eukaryota</taxon>
        <taxon>Viridiplantae</taxon>
        <taxon>Streptophyta</taxon>
        <taxon>Embryophyta</taxon>
        <taxon>Tracheophyta</taxon>
        <taxon>Spermatophyta</taxon>
        <taxon>Magnoliopsida</taxon>
        <taxon>eudicotyledons</taxon>
        <taxon>Gunneridae</taxon>
        <taxon>Pentapetalae</taxon>
        <taxon>rosids</taxon>
        <taxon>fabids</taxon>
        <taxon>Fabales</taxon>
        <taxon>Fabaceae</taxon>
        <taxon>Papilionoideae</taxon>
        <taxon>50 kb inversion clade</taxon>
        <taxon>genistoids sensu lato</taxon>
        <taxon>core genistoids</taxon>
        <taxon>Genisteae</taxon>
        <taxon>Lupinus</taxon>
    </lineage>
</organism>
<dbReference type="OrthoDB" id="666726at2759"/>
<proteinExistence type="inferred from homology"/>
<feature type="region of interest" description="VHIID" evidence="5">
    <location>
        <begin position="358"/>
        <end position="423"/>
    </location>
</feature>
<evidence type="ECO:0000256" key="5">
    <source>
        <dbReference type="PROSITE-ProRule" id="PRU01191"/>
    </source>
</evidence>
<dbReference type="PROSITE" id="PS50985">
    <property type="entry name" value="GRAS"/>
    <property type="match status" value="1"/>
</dbReference>
<dbReference type="Proteomes" id="UP000447434">
    <property type="component" value="Chromosome 12"/>
</dbReference>
<gene>
    <name evidence="7" type="ORF">Lalb_Chr12g0207921</name>
</gene>
<comment type="caution">
    <text evidence="7">The sequence shown here is derived from an EMBL/GenBank/DDBJ whole genome shotgun (WGS) entry which is preliminary data.</text>
</comment>
<keyword evidence="2" id="KW-0805">Transcription regulation</keyword>
<accession>A0A6A4PNX2</accession>
<dbReference type="Pfam" id="PF03514">
    <property type="entry name" value="GRAS"/>
    <property type="match status" value="1"/>
</dbReference>
<dbReference type="EMBL" id="WOCE01000012">
    <property type="protein sequence ID" value="KAE9603192.1"/>
    <property type="molecule type" value="Genomic_DNA"/>
</dbReference>
<feature type="region of interest" description="Leucine repeat II (LRII)" evidence="5">
    <location>
        <begin position="437"/>
        <end position="469"/>
    </location>
</feature>
<reference evidence="8" key="1">
    <citation type="journal article" date="2020" name="Nat. Commun.">
        <title>Genome sequence of the cluster root forming white lupin.</title>
        <authorList>
            <person name="Hufnagel B."/>
            <person name="Marques A."/>
            <person name="Soriano A."/>
            <person name="Marques L."/>
            <person name="Divol F."/>
            <person name="Doumas P."/>
            <person name="Sallet E."/>
            <person name="Mancinotti D."/>
            <person name="Carrere S."/>
            <person name="Marande W."/>
            <person name="Arribat S."/>
            <person name="Keller J."/>
            <person name="Huneau C."/>
            <person name="Blein T."/>
            <person name="Aime D."/>
            <person name="Laguerre M."/>
            <person name="Taylor J."/>
            <person name="Schubert V."/>
            <person name="Nelson M."/>
            <person name="Geu-Flores F."/>
            <person name="Crespi M."/>
            <person name="Gallardo-Guerrero K."/>
            <person name="Delaux P.-M."/>
            <person name="Salse J."/>
            <person name="Berges H."/>
            <person name="Guyot R."/>
            <person name="Gouzy J."/>
            <person name="Peret B."/>
        </authorList>
    </citation>
    <scope>NUCLEOTIDE SEQUENCE [LARGE SCALE GENOMIC DNA]</scope>
    <source>
        <strain evidence="8">cv. Amiga</strain>
    </source>
</reference>
<dbReference type="GO" id="GO:0005634">
    <property type="term" value="C:nucleus"/>
    <property type="evidence" value="ECO:0007669"/>
    <property type="project" value="UniProtKB-SubCell"/>
</dbReference>
<name>A0A6A4PNX2_LUPAL</name>
<keyword evidence="3" id="KW-0804">Transcription</keyword>
<evidence type="ECO:0000256" key="4">
    <source>
        <dbReference type="ARBA" id="ARBA00023242"/>
    </source>
</evidence>
<feature type="short sequence motif" description="VHIID" evidence="5">
    <location>
        <begin position="389"/>
        <end position="393"/>
    </location>
</feature>
<dbReference type="PANTHER" id="PTHR31636">
    <property type="entry name" value="OSJNBA0084A10.13 PROTEIN-RELATED"/>
    <property type="match status" value="1"/>
</dbReference>
<dbReference type="AlphaFoldDB" id="A0A6A4PNX2"/>
<keyword evidence="4" id="KW-0539">Nucleus</keyword>
<evidence type="ECO:0000256" key="2">
    <source>
        <dbReference type="ARBA" id="ARBA00023015"/>
    </source>
</evidence>
<comment type="subcellular location">
    <subcellularLocation>
        <location evidence="1">Nucleus</location>
    </subcellularLocation>
</comment>
<evidence type="ECO:0000256" key="6">
    <source>
        <dbReference type="SAM" id="MobiDB-lite"/>
    </source>
</evidence>
<evidence type="ECO:0000313" key="8">
    <source>
        <dbReference type="Proteomes" id="UP000447434"/>
    </source>
</evidence>
<feature type="region of interest" description="SAW" evidence="5">
    <location>
        <begin position="566"/>
        <end position="637"/>
    </location>
</feature>
<keyword evidence="8" id="KW-1185">Reference proteome</keyword>
<evidence type="ECO:0000313" key="7">
    <source>
        <dbReference type="EMBL" id="KAE9603192.1"/>
    </source>
</evidence>
<dbReference type="InterPro" id="IPR005202">
    <property type="entry name" value="TF_GRAS"/>
</dbReference>
<feature type="region of interest" description="Disordered" evidence="6">
    <location>
        <begin position="53"/>
        <end position="92"/>
    </location>
</feature>
<evidence type="ECO:0000256" key="3">
    <source>
        <dbReference type="ARBA" id="ARBA00023163"/>
    </source>
</evidence>
<evidence type="ECO:0000256" key="1">
    <source>
        <dbReference type="ARBA" id="ARBA00004123"/>
    </source>
</evidence>
<comment type="caution">
    <text evidence="5">Lacks conserved residue(s) required for the propagation of feature annotation.</text>
</comment>
<sequence length="638" mass="72131">MPLPFEEFQEKGVLDFCSSAASDSFSLLWHQQPQNLSIDKGFYCYVGTEPNSVLDSRRSPNPSLSSSTMSSSVAATNLSENPLHASLESSTEKCDMRMEDWEGQDQSIMRLIMGDVEDPSAGLSKLFQTGGCGYQNVDFNRGFGVVDEGLNMQQQLQQQGIGVVDEKPRLINPQLMLNQNQARLSNNPSFFVPLTYPQMQEQEVFSQHQAERPLSDTVGHNYQVPRFPLLDCGQELFARRQQKQLPLFPHHHLQQLQPLVVPSAKQKKVNSTGDDASNQLQQSIFDQLYKTAELIEAGNPVLAQGILARLNQQLSPVGKPFQRATFYMKEALQLLLNSNIHNSIAFSPINFIFKIGAYKSFSEISPVLQFVNFTCNQALVEALEKFDRVHIIDFDIGFGEQWSSFMQELALRNNSATSLKVTAIVSPSTCDNDELNFIRQNLNQYAKDINMFFELDVLSIESLNSPSCQFFDNEAIAVNLPLSCLINYPSLVPSVLHFVKQLRPKVVVTFNRNCDRIDVPFSTNIVHTLQCFSALLESLDAVNLSSDVLHIIERHFIQPAIKKIIFGHQRSHEKLPPWPNLFLQTGFSPITFSNFTEAQAECLVQRAPVRGFQVERRHSSLVLCWQRKELISVSTWRC</sequence>
<protein>
    <submittedName>
        <fullName evidence="7">Putative transcription factor GRAS family</fullName>
    </submittedName>
</protein>